<dbReference type="OrthoDB" id="9807797at2"/>
<dbReference type="InterPro" id="IPR020892">
    <property type="entry name" value="Cyclophilin-type_PPIase_CS"/>
</dbReference>
<dbReference type="PRINTS" id="PR00153">
    <property type="entry name" value="CSAPPISMRASE"/>
</dbReference>
<dbReference type="KEGG" id="gai:IMCC3135_21875"/>
<evidence type="ECO:0000256" key="2">
    <source>
        <dbReference type="ARBA" id="ARBA00023110"/>
    </source>
</evidence>
<comment type="function">
    <text evidence="4">PPIases accelerate the folding of proteins. It catalyzes the cis-trans isomerization of proline imidic peptide bonds in oligopeptides.</text>
</comment>
<sequence>MPSFTVVTTALAEVISTALNRLPQASTALLALLATLLTPQSALAASGTRVMLDTTQGPIVLELDDKRAPQSVKNFLEYVDSGFYDDTLFHRVIEGFMIQGGGFNQKYQKKPTRSPVSNEAYNGLRNRHYTIAMARTTAPHSATSQFFINSEDNSNLNHTDTTQRGWGYAVFGRVVEGQDVVDAISRVRTGAGGPFSRDVPTEPVIILSASRVQQSDTAAAAQADNNNLSGSGKTSSTPEQELPKSTTAPGNTPLPAATPAADNVADNNPQQPIEQN</sequence>
<dbReference type="EMBL" id="CP018632">
    <property type="protein sequence ID" value="ASJ74447.1"/>
    <property type="molecule type" value="Genomic_DNA"/>
</dbReference>
<keyword evidence="4" id="KW-0732">Signal</keyword>
<dbReference type="Pfam" id="PF00160">
    <property type="entry name" value="Pro_isomerase"/>
    <property type="match status" value="1"/>
</dbReference>
<organism evidence="7 8">
    <name type="scientific">Granulosicoccus antarcticus IMCC3135</name>
    <dbReference type="NCBI Taxonomy" id="1192854"/>
    <lineage>
        <taxon>Bacteria</taxon>
        <taxon>Pseudomonadati</taxon>
        <taxon>Pseudomonadota</taxon>
        <taxon>Gammaproteobacteria</taxon>
        <taxon>Chromatiales</taxon>
        <taxon>Granulosicoccaceae</taxon>
        <taxon>Granulosicoccus</taxon>
    </lineage>
</organism>
<dbReference type="SUPFAM" id="SSF50891">
    <property type="entry name" value="Cyclophilin-like"/>
    <property type="match status" value="1"/>
</dbReference>
<dbReference type="InterPro" id="IPR002130">
    <property type="entry name" value="Cyclophilin-type_PPIase_dom"/>
</dbReference>
<feature type="signal peptide" evidence="4">
    <location>
        <begin position="1"/>
        <end position="44"/>
    </location>
</feature>
<evidence type="ECO:0000256" key="1">
    <source>
        <dbReference type="ARBA" id="ARBA00007365"/>
    </source>
</evidence>
<reference evidence="7 8" key="1">
    <citation type="submission" date="2016-12" db="EMBL/GenBank/DDBJ databases">
        <authorList>
            <person name="Song W.-J."/>
            <person name="Kurnit D.M."/>
        </authorList>
    </citation>
    <scope>NUCLEOTIDE SEQUENCE [LARGE SCALE GENOMIC DNA]</scope>
    <source>
        <strain evidence="7 8">IMCC3135</strain>
    </source>
</reference>
<dbReference type="AlphaFoldDB" id="A0A2Z2P1T6"/>
<keyword evidence="8" id="KW-1185">Reference proteome</keyword>
<dbReference type="GO" id="GO:0003755">
    <property type="term" value="F:peptidyl-prolyl cis-trans isomerase activity"/>
    <property type="evidence" value="ECO:0007669"/>
    <property type="project" value="UniProtKB-UniRule"/>
</dbReference>
<evidence type="ECO:0000313" key="7">
    <source>
        <dbReference type="EMBL" id="ASJ74447.1"/>
    </source>
</evidence>
<feature type="chain" id="PRO_5016192624" description="Peptidyl-prolyl cis-trans isomerase" evidence="4">
    <location>
        <begin position="45"/>
        <end position="276"/>
    </location>
</feature>
<dbReference type="GO" id="GO:0006457">
    <property type="term" value="P:protein folding"/>
    <property type="evidence" value="ECO:0007669"/>
    <property type="project" value="InterPro"/>
</dbReference>
<gene>
    <name evidence="7" type="ORF">IMCC3135_21875</name>
</gene>
<accession>A0A2Z2P1T6</accession>
<dbReference type="RefSeq" id="WP_088922003.1">
    <property type="nucleotide sequence ID" value="NZ_CP018632.1"/>
</dbReference>
<evidence type="ECO:0000256" key="3">
    <source>
        <dbReference type="ARBA" id="ARBA00023235"/>
    </source>
</evidence>
<dbReference type="PANTHER" id="PTHR43246">
    <property type="entry name" value="PEPTIDYL-PROLYL CIS-TRANS ISOMERASE CYP38, CHLOROPLASTIC"/>
    <property type="match status" value="1"/>
</dbReference>
<evidence type="ECO:0000256" key="4">
    <source>
        <dbReference type="RuleBase" id="RU363019"/>
    </source>
</evidence>
<dbReference type="Gene3D" id="2.40.100.10">
    <property type="entry name" value="Cyclophilin-like"/>
    <property type="match status" value="1"/>
</dbReference>
<dbReference type="EC" id="5.2.1.8" evidence="4"/>
<feature type="compositionally biased region" description="Low complexity" evidence="5">
    <location>
        <begin position="218"/>
        <end position="227"/>
    </location>
</feature>
<keyword evidence="2 4" id="KW-0697">Rotamase</keyword>
<dbReference type="InterPro" id="IPR029000">
    <property type="entry name" value="Cyclophilin-like_dom_sf"/>
</dbReference>
<dbReference type="PROSITE" id="PS00170">
    <property type="entry name" value="CSA_PPIASE_1"/>
    <property type="match status" value="1"/>
</dbReference>
<keyword evidence="3 4" id="KW-0413">Isomerase</keyword>
<dbReference type="Proteomes" id="UP000250079">
    <property type="component" value="Chromosome"/>
</dbReference>
<dbReference type="InterPro" id="IPR044665">
    <property type="entry name" value="E_coli_cyclophilin_A-like"/>
</dbReference>
<dbReference type="PROSITE" id="PS50072">
    <property type="entry name" value="CSA_PPIASE_2"/>
    <property type="match status" value="1"/>
</dbReference>
<comment type="catalytic activity">
    <reaction evidence="4">
        <text>[protein]-peptidylproline (omega=180) = [protein]-peptidylproline (omega=0)</text>
        <dbReference type="Rhea" id="RHEA:16237"/>
        <dbReference type="Rhea" id="RHEA-COMP:10747"/>
        <dbReference type="Rhea" id="RHEA-COMP:10748"/>
        <dbReference type="ChEBI" id="CHEBI:83833"/>
        <dbReference type="ChEBI" id="CHEBI:83834"/>
        <dbReference type="EC" id="5.2.1.8"/>
    </reaction>
</comment>
<dbReference type="CDD" id="cd01920">
    <property type="entry name" value="cyclophilin_EcCYP_like"/>
    <property type="match status" value="1"/>
</dbReference>
<name>A0A2Z2P1T6_9GAMM</name>
<protein>
    <recommendedName>
        <fullName evidence="4">Peptidyl-prolyl cis-trans isomerase</fullName>
        <shortName evidence="4">PPIase</shortName>
        <ecNumber evidence="4">5.2.1.8</ecNumber>
    </recommendedName>
</protein>
<evidence type="ECO:0000313" key="8">
    <source>
        <dbReference type="Proteomes" id="UP000250079"/>
    </source>
</evidence>
<feature type="compositionally biased region" description="Polar residues" evidence="5">
    <location>
        <begin position="228"/>
        <end position="250"/>
    </location>
</feature>
<evidence type="ECO:0000256" key="5">
    <source>
        <dbReference type="SAM" id="MobiDB-lite"/>
    </source>
</evidence>
<proteinExistence type="inferred from homology"/>
<feature type="compositionally biased region" description="Polar residues" evidence="5">
    <location>
        <begin position="265"/>
        <end position="276"/>
    </location>
</feature>
<feature type="region of interest" description="Disordered" evidence="5">
    <location>
        <begin position="216"/>
        <end position="276"/>
    </location>
</feature>
<comment type="similarity">
    <text evidence="1 4">Belongs to the cyclophilin-type PPIase family.</text>
</comment>
<evidence type="ECO:0000259" key="6">
    <source>
        <dbReference type="PROSITE" id="PS50072"/>
    </source>
</evidence>
<feature type="domain" description="PPIase cyclophilin-type" evidence="6">
    <location>
        <begin position="57"/>
        <end position="211"/>
    </location>
</feature>